<evidence type="ECO:0000313" key="3">
    <source>
        <dbReference type="Proteomes" id="UP000494256"/>
    </source>
</evidence>
<accession>A0A8S0YV54</accession>
<dbReference type="AlphaFoldDB" id="A0A8S0YV54"/>
<feature type="region of interest" description="Disordered" evidence="1">
    <location>
        <begin position="1"/>
        <end position="36"/>
    </location>
</feature>
<organism evidence="2 3">
    <name type="scientific">Arctia plantaginis</name>
    <name type="common">Wood tiger moth</name>
    <name type="synonym">Phalaena plantaginis</name>
    <dbReference type="NCBI Taxonomy" id="874455"/>
    <lineage>
        <taxon>Eukaryota</taxon>
        <taxon>Metazoa</taxon>
        <taxon>Ecdysozoa</taxon>
        <taxon>Arthropoda</taxon>
        <taxon>Hexapoda</taxon>
        <taxon>Insecta</taxon>
        <taxon>Pterygota</taxon>
        <taxon>Neoptera</taxon>
        <taxon>Endopterygota</taxon>
        <taxon>Lepidoptera</taxon>
        <taxon>Glossata</taxon>
        <taxon>Ditrysia</taxon>
        <taxon>Noctuoidea</taxon>
        <taxon>Erebidae</taxon>
        <taxon>Arctiinae</taxon>
        <taxon>Arctia</taxon>
    </lineage>
</organism>
<sequence>MLGPIHDNGRVWAVRGHGAPLPASPGDHTQQRQGERLRRALATRACAGRAGGGGGGDEDGWAGVWDARKGDYSLTGGRQDGGRIV</sequence>
<protein>
    <submittedName>
        <fullName evidence="2">Uncharacterized protein</fullName>
    </submittedName>
</protein>
<reference evidence="2 3" key="1">
    <citation type="submission" date="2020-04" db="EMBL/GenBank/DDBJ databases">
        <authorList>
            <person name="Wallbank WR R."/>
            <person name="Pardo Diaz C."/>
            <person name="Kozak K."/>
            <person name="Martin S."/>
            <person name="Jiggins C."/>
            <person name="Moest M."/>
            <person name="Warren A I."/>
            <person name="Byers J.R.P. K."/>
            <person name="Montejo-Kovacevich G."/>
            <person name="Yen C E."/>
        </authorList>
    </citation>
    <scope>NUCLEOTIDE SEQUENCE [LARGE SCALE GENOMIC DNA]</scope>
</reference>
<dbReference type="EMBL" id="CADEBD010000170">
    <property type="protein sequence ID" value="CAB3223324.1"/>
    <property type="molecule type" value="Genomic_DNA"/>
</dbReference>
<dbReference type="OrthoDB" id="7440607at2759"/>
<dbReference type="Proteomes" id="UP000494256">
    <property type="component" value="Unassembled WGS sequence"/>
</dbReference>
<gene>
    <name evidence="2" type="ORF">APLA_LOCUS1400</name>
</gene>
<evidence type="ECO:0000313" key="2">
    <source>
        <dbReference type="EMBL" id="CAB3223324.1"/>
    </source>
</evidence>
<proteinExistence type="predicted"/>
<name>A0A8S0YV54_ARCPL</name>
<comment type="caution">
    <text evidence="2">The sequence shown here is derived from an EMBL/GenBank/DDBJ whole genome shotgun (WGS) entry which is preliminary data.</text>
</comment>
<evidence type="ECO:0000256" key="1">
    <source>
        <dbReference type="SAM" id="MobiDB-lite"/>
    </source>
</evidence>